<dbReference type="AlphaFoldDB" id="A0A285TM02"/>
<dbReference type="SUPFAM" id="SSF47413">
    <property type="entry name" value="lambda repressor-like DNA-binding domains"/>
    <property type="match status" value="1"/>
</dbReference>
<dbReference type="Pfam" id="PF01381">
    <property type="entry name" value="HTH_3"/>
    <property type="match status" value="1"/>
</dbReference>
<dbReference type="InterPro" id="IPR001387">
    <property type="entry name" value="Cro/C1-type_HTH"/>
</dbReference>
<dbReference type="PROSITE" id="PS50943">
    <property type="entry name" value="HTH_CROC1"/>
    <property type="match status" value="1"/>
</dbReference>
<name>A0A285TM02_9BACL</name>
<accession>A0A285TM02</accession>
<evidence type="ECO:0000259" key="2">
    <source>
        <dbReference type="PROSITE" id="PS50943"/>
    </source>
</evidence>
<proteinExistence type="predicted"/>
<dbReference type="GO" id="GO:0003677">
    <property type="term" value="F:DNA binding"/>
    <property type="evidence" value="ECO:0007669"/>
    <property type="project" value="UniProtKB-KW"/>
</dbReference>
<dbReference type="InterPro" id="IPR010982">
    <property type="entry name" value="Lambda_DNA-bd_dom_sf"/>
</dbReference>
<evidence type="ECO:0000256" key="1">
    <source>
        <dbReference type="ARBA" id="ARBA00023125"/>
    </source>
</evidence>
<dbReference type="Gene3D" id="1.10.260.40">
    <property type="entry name" value="lambda repressor-like DNA-binding domains"/>
    <property type="match status" value="1"/>
</dbReference>
<dbReference type="Proteomes" id="UP000219636">
    <property type="component" value="Unassembled WGS sequence"/>
</dbReference>
<reference evidence="4" key="1">
    <citation type="submission" date="2017-08" db="EMBL/GenBank/DDBJ databases">
        <authorList>
            <person name="Varghese N."/>
            <person name="Submissions S."/>
        </authorList>
    </citation>
    <scope>NUCLEOTIDE SEQUENCE [LARGE SCALE GENOMIC DNA]</scope>
    <source>
        <strain evidence="4">JC22</strain>
    </source>
</reference>
<sequence>MGYMTGFQFATRISTLRKEIGITQEQVAQYVGVSKAAVSKWETGLSYPDITLLPKLATFFNLSIDALLGYEPQMTQENIQKLYTQLAEKFSIQTFTEVQQEIENYVKEYYSCFPLLLELALLYLNYHKQAEHPEEVLNRVVELCERVRHHTQEYKYVHKAEIVEATAFLMLNEAEKVLELLGDHIQVEFGTENIIATAQTMMNRPDKARETLQISMYQHLFGLISSATDSLMLEVENIEHFDETIKRMELLIKEFHVEKLNVNAALVFYIKAAYCNMMQQRHEEAMKMLQLYGRLVNSLTFPIHLKGDAYFDLLENWMRKEMALGDFSPRDVASIKKDILANVTDHPILAPLQERQDYKALILNLKHHLNLT</sequence>
<evidence type="ECO:0000313" key="4">
    <source>
        <dbReference type="Proteomes" id="UP000219636"/>
    </source>
</evidence>
<feature type="domain" description="HTH cro/C1-type" evidence="2">
    <location>
        <begin position="13"/>
        <end position="67"/>
    </location>
</feature>
<dbReference type="EMBL" id="OBMQ01000015">
    <property type="protein sequence ID" value="SOC23552.1"/>
    <property type="molecule type" value="Genomic_DNA"/>
</dbReference>
<dbReference type="CDD" id="cd00093">
    <property type="entry name" value="HTH_XRE"/>
    <property type="match status" value="1"/>
</dbReference>
<keyword evidence="1" id="KW-0238">DNA-binding</keyword>
<protein>
    <submittedName>
        <fullName evidence="3">Transcriptional regulator</fullName>
    </submittedName>
</protein>
<dbReference type="SMART" id="SM00530">
    <property type="entry name" value="HTH_XRE"/>
    <property type="match status" value="1"/>
</dbReference>
<dbReference type="PANTHER" id="PTHR46558:SF11">
    <property type="entry name" value="HTH-TYPE TRANSCRIPTIONAL REGULATOR XRE"/>
    <property type="match status" value="1"/>
</dbReference>
<evidence type="ECO:0000313" key="3">
    <source>
        <dbReference type="EMBL" id="SOC23552.1"/>
    </source>
</evidence>
<gene>
    <name evidence="3" type="ORF">SAMN05880501_115106</name>
</gene>
<keyword evidence="4" id="KW-1185">Reference proteome</keyword>
<organism evidence="3 4">
    <name type="scientific">Ureibacillus xyleni</name>
    <dbReference type="NCBI Taxonomy" id="614648"/>
    <lineage>
        <taxon>Bacteria</taxon>
        <taxon>Bacillati</taxon>
        <taxon>Bacillota</taxon>
        <taxon>Bacilli</taxon>
        <taxon>Bacillales</taxon>
        <taxon>Caryophanaceae</taxon>
        <taxon>Ureibacillus</taxon>
    </lineage>
</organism>
<dbReference type="PANTHER" id="PTHR46558">
    <property type="entry name" value="TRACRIPTIONAL REGULATORY PROTEIN-RELATED-RELATED"/>
    <property type="match status" value="1"/>
</dbReference>
<dbReference type="OrthoDB" id="9812495at2"/>